<dbReference type="EMBL" id="RQZG01000012">
    <property type="protein sequence ID" value="RRD04280.1"/>
    <property type="molecule type" value="Genomic_DNA"/>
</dbReference>
<organism evidence="2 3">
    <name type="scientific">Arachnia propionica</name>
    <dbReference type="NCBI Taxonomy" id="1750"/>
    <lineage>
        <taxon>Bacteria</taxon>
        <taxon>Bacillati</taxon>
        <taxon>Actinomycetota</taxon>
        <taxon>Actinomycetes</taxon>
        <taxon>Propionibacteriales</taxon>
        <taxon>Propionibacteriaceae</taxon>
        <taxon>Arachnia</taxon>
    </lineage>
</organism>
<dbReference type="AlphaFoldDB" id="A0A3P1T4K2"/>
<name>A0A3P1T4K2_9ACTN</name>
<dbReference type="Proteomes" id="UP000280819">
    <property type="component" value="Unassembled WGS sequence"/>
</dbReference>
<evidence type="ECO:0000256" key="1">
    <source>
        <dbReference type="SAM" id="SignalP"/>
    </source>
</evidence>
<evidence type="ECO:0000313" key="3">
    <source>
        <dbReference type="Proteomes" id="UP000280819"/>
    </source>
</evidence>
<dbReference type="RefSeq" id="WP_124845135.1">
    <property type="nucleotide sequence ID" value="NZ_RQZG01000012.1"/>
</dbReference>
<accession>A0A3P1T4K2</accession>
<reference evidence="2 3" key="1">
    <citation type="submission" date="2018-11" db="EMBL/GenBank/DDBJ databases">
        <title>Genomes From Bacteria Associated with the Canine Oral Cavity: a Test Case for Automated Genome-Based Taxonomic Assignment.</title>
        <authorList>
            <person name="Coil D.A."/>
            <person name="Jospin G."/>
            <person name="Darling A.E."/>
            <person name="Wallis C."/>
            <person name="Davis I.J."/>
            <person name="Harris S."/>
            <person name="Eisen J.A."/>
            <person name="Holcombe L.J."/>
            <person name="O'Flynn C."/>
        </authorList>
    </citation>
    <scope>NUCLEOTIDE SEQUENCE [LARGE SCALE GENOMIC DNA]</scope>
    <source>
        <strain evidence="2 3">OH887_COT-365</strain>
    </source>
</reference>
<protein>
    <submittedName>
        <fullName evidence="2">Uncharacterized protein</fullName>
    </submittedName>
</protein>
<comment type="caution">
    <text evidence="2">The sequence shown here is derived from an EMBL/GenBank/DDBJ whole genome shotgun (WGS) entry which is preliminary data.</text>
</comment>
<keyword evidence="1" id="KW-0732">Signal</keyword>
<dbReference type="OrthoDB" id="3734157at2"/>
<proteinExistence type="predicted"/>
<evidence type="ECO:0000313" key="2">
    <source>
        <dbReference type="EMBL" id="RRD04280.1"/>
    </source>
</evidence>
<gene>
    <name evidence="2" type="ORF">EII34_10625</name>
</gene>
<feature type="signal peptide" evidence="1">
    <location>
        <begin position="1"/>
        <end position="26"/>
    </location>
</feature>
<sequence length="276" mass="30248">MRKLALCLAITVMVLTGVVLGSRATADESDTPVGPSAVGIHAPCPVTHPWPGKDVSITKIKEQLAANYGLTLTGNGWSDAHREQIRIVWQSLDAVACTDFMATITEKNGQVGLNAGSIRGYAWGDWSLTKGGHVTFDFAKWAEVMDDKDPGKLSRLVIHELTHAWNSDRFGNPAYWREFQTLAKKEGHFSEYAGSKDTEILAETVGYYVARCAKDNPYDTPRHKAYYEWVRKNVFDGREFGPGPGKKAACDVTAEEIAATTTPSQPAWIKALTGSE</sequence>
<feature type="chain" id="PRO_5018338419" evidence="1">
    <location>
        <begin position="27"/>
        <end position="276"/>
    </location>
</feature>